<evidence type="ECO:0000256" key="3">
    <source>
        <dbReference type="ARBA" id="ARBA00023315"/>
    </source>
</evidence>
<comment type="similarity">
    <text evidence="1">Belongs to the acetyltransferase family.</text>
</comment>
<accession>A0A0K0FKA1</accession>
<dbReference type="STRING" id="75913.A0A0K0FKA1"/>
<dbReference type="Pfam" id="PF00583">
    <property type="entry name" value="Acetyltransf_1"/>
    <property type="match status" value="1"/>
</dbReference>
<reference evidence="6" key="2">
    <citation type="submission" date="2015-08" db="UniProtKB">
        <authorList>
            <consortium name="WormBaseParasite"/>
        </authorList>
    </citation>
    <scope>IDENTIFICATION</scope>
</reference>
<evidence type="ECO:0000313" key="6">
    <source>
        <dbReference type="WBParaSite" id="SVE_0946500.1"/>
    </source>
</evidence>
<evidence type="ECO:0000259" key="4">
    <source>
        <dbReference type="PROSITE" id="PS51186"/>
    </source>
</evidence>
<organism evidence="5 6">
    <name type="scientific">Strongyloides venezuelensis</name>
    <name type="common">Threadworm</name>
    <dbReference type="NCBI Taxonomy" id="75913"/>
    <lineage>
        <taxon>Eukaryota</taxon>
        <taxon>Metazoa</taxon>
        <taxon>Ecdysozoa</taxon>
        <taxon>Nematoda</taxon>
        <taxon>Chromadorea</taxon>
        <taxon>Rhabditida</taxon>
        <taxon>Tylenchina</taxon>
        <taxon>Panagrolaimomorpha</taxon>
        <taxon>Strongyloidoidea</taxon>
        <taxon>Strongyloididae</taxon>
        <taxon>Strongyloides</taxon>
    </lineage>
</organism>
<dbReference type="CDD" id="cd04301">
    <property type="entry name" value="NAT_SF"/>
    <property type="match status" value="1"/>
</dbReference>
<evidence type="ECO:0000256" key="2">
    <source>
        <dbReference type="ARBA" id="ARBA00022679"/>
    </source>
</evidence>
<dbReference type="InterPro" id="IPR000182">
    <property type="entry name" value="GNAT_dom"/>
</dbReference>
<keyword evidence="2" id="KW-0808">Transferase</keyword>
<reference evidence="5" key="1">
    <citation type="submission" date="2014-07" db="EMBL/GenBank/DDBJ databases">
        <authorList>
            <person name="Martin A.A"/>
            <person name="De Silva N."/>
        </authorList>
    </citation>
    <scope>NUCLEOTIDE SEQUENCE</scope>
</reference>
<proteinExistence type="inferred from homology"/>
<dbReference type="InterPro" id="IPR051016">
    <property type="entry name" value="Diverse_Substrate_AcTransf"/>
</dbReference>
<keyword evidence="5" id="KW-1185">Reference proteome</keyword>
<evidence type="ECO:0000256" key="1">
    <source>
        <dbReference type="ARBA" id="ARBA00008694"/>
    </source>
</evidence>
<dbReference type="PANTHER" id="PTHR10545">
    <property type="entry name" value="DIAMINE N-ACETYLTRANSFERASE"/>
    <property type="match status" value="1"/>
</dbReference>
<sequence>MSITEEMEYSYQIKSFTSEDSLEIRTMIKDLADYEKLGSQMILTDADVKNHINAGILKGFVVVSTKNNNEKVMGMLLYYIAYSSWKGPYYFIEDIYVKPEYRKQNIGQKLFNEIIQLAKKNNIKKVTWNALKWNTPAVNFYKKMGAENLTEIEDRHVFNMDEKAIQNFKI</sequence>
<dbReference type="PANTHER" id="PTHR10545:SF29">
    <property type="entry name" value="GH14572P-RELATED"/>
    <property type="match status" value="1"/>
</dbReference>
<dbReference type="GO" id="GO:0008080">
    <property type="term" value="F:N-acetyltransferase activity"/>
    <property type="evidence" value="ECO:0007669"/>
    <property type="project" value="UniProtKB-ARBA"/>
</dbReference>
<feature type="domain" description="N-acetyltransferase" evidence="4">
    <location>
        <begin position="22"/>
        <end position="165"/>
    </location>
</feature>
<dbReference type="Proteomes" id="UP000035680">
    <property type="component" value="Unassembled WGS sequence"/>
</dbReference>
<evidence type="ECO:0000313" key="5">
    <source>
        <dbReference type="Proteomes" id="UP000035680"/>
    </source>
</evidence>
<dbReference type="PROSITE" id="PS51186">
    <property type="entry name" value="GNAT"/>
    <property type="match status" value="1"/>
</dbReference>
<dbReference type="SUPFAM" id="SSF55729">
    <property type="entry name" value="Acyl-CoA N-acyltransferases (Nat)"/>
    <property type="match status" value="1"/>
</dbReference>
<keyword evidence="3" id="KW-0012">Acyltransferase</keyword>
<dbReference type="FunFam" id="3.40.630.30:FF:000064">
    <property type="entry name" value="GNAT family acetyltransferase"/>
    <property type="match status" value="1"/>
</dbReference>
<name>A0A0K0FKA1_STRVS</name>
<dbReference type="AlphaFoldDB" id="A0A0K0FKA1"/>
<dbReference type="Gene3D" id="3.40.630.30">
    <property type="match status" value="1"/>
</dbReference>
<dbReference type="WBParaSite" id="SVE_0946500.1">
    <property type="protein sequence ID" value="SVE_0946500.1"/>
    <property type="gene ID" value="SVE_0946500"/>
</dbReference>
<protein>
    <submittedName>
        <fullName evidence="6">N-acetyltransferase domain-containing protein</fullName>
    </submittedName>
</protein>
<dbReference type="InterPro" id="IPR016181">
    <property type="entry name" value="Acyl_CoA_acyltransferase"/>
</dbReference>